<dbReference type="PANTHER" id="PTHR34700">
    <property type="entry name" value="POTASSIUM BINDING PROTEIN KBP"/>
    <property type="match status" value="1"/>
</dbReference>
<dbReference type="EMBL" id="UOEH01000667">
    <property type="protein sequence ID" value="VAW08502.1"/>
    <property type="molecule type" value="Genomic_DNA"/>
</dbReference>
<dbReference type="InterPro" id="IPR052196">
    <property type="entry name" value="Bact_Kbp"/>
</dbReference>
<evidence type="ECO:0000259" key="2">
    <source>
        <dbReference type="PROSITE" id="PS51782"/>
    </source>
</evidence>
<feature type="compositionally biased region" description="Acidic residues" evidence="1">
    <location>
        <begin position="322"/>
        <end position="333"/>
    </location>
</feature>
<organism evidence="3">
    <name type="scientific">hydrothermal vent metagenome</name>
    <dbReference type="NCBI Taxonomy" id="652676"/>
    <lineage>
        <taxon>unclassified sequences</taxon>
        <taxon>metagenomes</taxon>
        <taxon>ecological metagenomes</taxon>
    </lineage>
</organism>
<dbReference type="Gene3D" id="2.60.40.10">
    <property type="entry name" value="Immunoglobulins"/>
    <property type="match status" value="1"/>
</dbReference>
<dbReference type="CDD" id="cd00118">
    <property type="entry name" value="LysM"/>
    <property type="match status" value="1"/>
</dbReference>
<protein>
    <submittedName>
        <fullName evidence="3">LysM domain protein</fullName>
    </submittedName>
</protein>
<evidence type="ECO:0000256" key="1">
    <source>
        <dbReference type="SAM" id="MobiDB-lite"/>
    </source>
</evidence>
<dbReference type="AlphaFoldDB" id="A0A3B0T239"/>
<dbReference type="Gene3D" id="3.10.350.10">
    <property type="entry name" value="LysM domain"/>
    <property type="match status" value="1"/>
</dbReference>
<dbReference type="InterPro" id="IPR036779">
    <property type="entry name" value="LysM_dom_sf"/>
</dbReference>
<name>A0A3B0T239_9ZZZZ</name>
<dbReference type="InterPro" id="IPR013783">
    <property type="entry name" value="Ig-like_fold"/>
</dbReference>
<sequence length="333" mass="36074">MRVVIIVLLLIVLGFIGYKAVERFKIIDDAEPDAVARDAGATDEDGAAAKEPALPSFDIVYVTRSGYATIAGRAKPGATINLYANGEDLAETVAEADGSWALATDTPLASGPVELSLSMTTKDGLTIRSDETVLIYVPEREGDRPLVLRTTPGGATQVLQDPRETPEGLGPLSLDVIDYDDSGAVIFSGRAEPNRMVQLFINRRMLGQTPSSETGRWTLAPEGQIAPGVYQLLVIQLDENGRPIYAIELPFERASPHQIQLRDGKVVVQPGNSLWRIARRAYGRGAQYTIIYQANADQIRDPDLIYPGQIFEVPDSGVPDSDAPDVQETEPSE</sequence>
<proteinExistence type="predicted"/>
<dbReference type="Pfam" id="PF01476">
    <property type="entry name" value="LysM"/>
    <property type="match status" value="1"/>
</dbReference>
<feature type="domain" description="LysM" evidence="2">
    <location>
        <begin position="264"/>
        <end position="313"/>
    </location>
</feature>
<feature type="region of interest" description="Disordered" evidence="1">
    <location>
        <begin position="313"/>
        <end position="333"/>
    </location>
</feature>
<dbReference type="SMART" id="SM00257">
    <property type="entry name" value="LysM"/>
    <property type="match status" value="1"/>
</dbReference>
<accession>A0A3B0T239</accession>
<dbReference type="PANTHER" id="PTHR34700:SF4">
    <property type="entry name" value="PHAGE-LIKE ELEMENT PBSX PROTEIN XKDP"/>
    <property type="match status" value="1"/>
</dbReference>
<dbReference type="InterPro" id="IPR018392">
    <property type="entry name" value="LysM"/>
</dbReference>
<dbReference type="PROSITE" id="PS51782">
    <property type="entry name" value="LYSM"/>
    <property type="match status" value="1"/>
</dbReference>
<evidence type="ECO:0000313" key="3">
    <source>
        <dbReference type="EMBL" id="VAW08502.1"/>
    </source>
</evidence>
<gene>
    <name evidence="3" type="ORF">MNBD_ALPHA05-1289</name>
</gene>
<reference evidence="3" key="1">
    <citation type="submission" date="2018-06" db="EMBL/GenBank/DDBJ databases">
        <authorList>
            <person name="Zhirakovskaya E."/>
        </authorList>
    </citation>
    <scope>NUCLEOTIDE SEQUENCE</scope>
</reference>